<feature type="compositionally biased region" description="Low complexity" evidence="1">
    <location>
        <begin position="93"/>
        <end position="106"/>
    </location>
</feature>
<proteinExistence type="predicted"/>
<gene>
    <name evidence="3" type="ORF">MNVM_14900</name>
</gene>
<sequence length="193" mass="20205">MERTPDDPNDEPTRMADYDYRGADRYDEPAGYYSEYRDPTGSQPGWSEPPEPPPAPWYLRPLALIGWGVLTALLIATLVWSMVRLVNKDSGDTTPATTSVTSTVAPPGESTAPNPVAPAPPGQEDAPPPATTATEPPATTTTEPTTTTTTTTTEPTTTTAPTTTAPTTTQPTTTQPATTTEAAPTTTAGTDGQ</sequence>
<reference evidence="3 4" key="1">
    <citation type="journal article" date="2019" name="Emerg. Microbes Infect.">
        <title>Comprehensive subspecies identification of 175 nontuberculous mycobacteria species based on 7547 genomic profiles.</title>
        <authorList>
            <person name="Matsumoto Y."/>
            <person name="Kinjo T."/>
            <person name="Motooka D."/>
            <person name="Nabeya D."/>
            <person name="Jung N."/>
            <person name="Uechi K."/>
            <person name="Horii T."/>
            <person name="Iida T."/>
            <person name="Fujita J."/>
            <person name="Nakamura S."/>
        </authorList>
    </citation>
    <scope>NUCLEOTIDE SEQUENCE [LARGE SCALE GENOMIC DNA]</scope>
    <source>
        <strain evidence="3 4">JCM 6391</strain>
    </source>
</reference>
<feature type="compositionally biased region" description="Low complexity" evidence="1">
    <location>
        <begin position="131"/>
        <end position="193"/>
    </location>
</feature>
<feature type="compositionally biased region" description="Pro residues" evidence="1">
    <location>
        <begin position="115"/>
        <end position="130"/>
    </location>
</feature>
<keyword evidence="2" id="KW-0812">Transmembrane</keyword>
<name>A0A7I7JM59_9MYCO</name>
<evidence type="ECO:0000313" key="3">
    <source>
        <dbReference type="EMBL" id="BBX12409.1"/>
    </source>
</evidence>
<keyword evidence="4" id="KW-1185">Reference proteome</keyword>
<evidence type="ECO:0000256" key="2">
    <source>
        <dbReference type="SAM" id="Phobius"/>
    </source>
</evidence>
<evidence type="ECO:0000313" key="4">
    <source>
        <dbReference type="Proteomes" id="UP000466997"/>
    </source>
</evidence>
<dbReference type="RefSeq" id="WP_193466072.1">
    <property type="nucleotide sequence ID" value="NZ_AP022562.1"/>
</dbReference>
<organism evidence="3 4">
    <name type="scientific">Mycobacterium novum</name>
    <dbReference type="NCBI Taxonomy" id="2492438"/>
    <lineage>
        <taxon>Bacteria</taxon>
        <taxon>Bacillati</taxon>
        <taxon>Actinomycetota</taxon>
        <taxon>Actinomycetes</taxon>
        <taxon>Mycobacteriales</taxon>
        <taxon>Mycobacteriaceae</taxon>
        <taxon>Mycobacterium</taxon>
    </lineage>
</organism>
<feature type="compositionally biased region" description="Basic and acidic residues" evidence="1">
    <location>
        <begin position="1"/>
        <end position="28"/>
    </location>
</feature>
<feature type="region of interest" description="Disordered" evidence="1">
    <location>
        <begin position="1"/>
        <end position="55"/>
    </location>
</feature>
<protein>
    <submittedName>
        <fullName evidence="3">Uncharacterized protein</fullName>
    </submittedName>
</protein>
<feature type="transmembrane region" description="Helical" evidence="2">
    <location>
        <begin position="57"/>
        <end position="80"/>
    </location>
</feature>
<dbReference type="KEGG" id="mnm:MNVM_14900"/>
<keyword evidence="2" id="KW-0472">Membrane</keyword>
<dbReference type="EMBL" id="AP022562">
    <property type="protein sequence ID" value="BBX12409.1"/>
    <property type="molecule type" value="Genomic_DNA"/>
</dbReference>
<accession>A0A7I7JM59</accession>
<keyword evidence="2" id="KW-1133">Transmembrane helix</keyword>
<dbReference type="AlphaFoldDB" id="A0A7I7JM59"/>
<feature type="region of interest" description="Disordered" evidence="1">
    <location>
        <begin position="89"/>
        <end position="193"/>
    </location>
</feature>
<evidence type="ECO:0000256" key="1">
    <source>
        <dbReference type="SAM" id="MobiDB-lite"/>
    </source>
</evidence>
<dbReference type="Proteomes" id="UP000466997">
    <property type="component" value="Chromosome"/>
</dbReference>